<evidence type="ECO:0000256" key="3">
    <source>
        <dbReference type="ARBA" id="ARBA00022801"/>
    </source>
</evidence>
<dbReference type="InterPro" id="IPR000086">
    <property type="entry name" value="NUDIX_hydrolase_dom"/>
</dbReference>
<dbReference type="Pfam" id="PF00293">
    <property type="entry name" value="NUDIX"/>
    <property type="match status" value="1"/>
</dbReference>
<gene>
    <name evidence="7" type="ORF">OG469_34940</name>
</gene>
<dbReference type="EMBL" id="CP108482">
    <property type="protein sequence ID" value="WUS60235.1"/>
    <property type="molecule type" value="Genomic_DNA"/>
</dbReference>
<sequence>MASGTPPTRERQHRVLPVEEFTAGLPKHVVSASLLLADPRGRVLMLHQAQPYPGHPRWWQPPGGLADPGERPDGTALRELAEETGLVPARALRLLAVDHRGAAGGWPPVIDFCFDAGVLPTGTLVALSAEHDRAAWRTPAGWQPHLQPEQRAWFAAVSRSPGTAGVLYLHDGLEHSGTARPAARSGG</sequence>
<comment type="similarity">
    <text evidence="2 5">Belongs to the Nudix hydrolase family.</text>
</comment>
<organism evidence="7 8">
    <name type="scientific">Kitasatospora herbaricolor</name>
    <dbReference type="NCBI Taxonomy" id="68217"/>
    <lineage>
        <taxon>Bacteria</taxon>
        <taxon>Bacillati</taxon>
        <taxon>Actinomycetota</taxon>
        <taxon>Actinomycetes</taxon>
        <taxon>Kitasatosporales</taxon>
        <taxon>Streptomycetaceae</taxon>
        <taxon>Kitasatospora</taxon>
    </lineage>
</organism>
<dbReference type="InterPro" id="IPR020476">
    <property type="entry name" value="Nudix_hydrolase"/>
</dbReference>
<reference evidence="7 8" key="1">
    <citation type="submission" date="2022-10" db="EMBL/GenBank/DDBJ databases">
        <title>The complete genomes of actinobacterial strains from the NBC collection.</title>
        <authorList>
            <person name="Joergensen T.S."/>
            <person name="Alvarez Arevalo M."/>
            <person name="Sterndorff E.B."/>
            <person name="Faurdal D."/>
            <person name="Vuksanovic O."/>
            <person name="Mourched A.-S."/>
            <person name="Charusanti P."/>
            <person name="Shaw S."/>
            <person name="Blin K."/>
            <person name="Weber T."/>
        </authorList>
    </citation>
    <scope>NUCLEOTIDE SEQUENCE [LARGE SCALE GENOMIC DNA]</scope>
    <source>
        <strain evidence="7 8">NBC_01247</strain>
    </source>
</reference>
<comment type="cofactor">
    <cofactor evidence="1">
        <name>Mg(2+)</name>
        <dbReference type="ChEBI" id="CHEBI:18420"/>
    </cofactor>
</comment>
<evidence type="ECO:0000256" key="5">
    <source>
        <dbReference type="RuleBase" id="RU003476"/>
    </source>
</evidence>
<dbReference type="Proteomes" id="UP001432014">
    <property type="component" value="Chromosome"/>
</dbReference>
<dbReference type="PRINTS" id="PR00502">
    <property type="entry name" value="NUDIXFAMILY"/>
</dbReference>
<dbReference type="CDD" id="cd02883">
    <property type="entry name" value="NUDIX_Hydrolase"/>
    <property type="match status" value="1"/>
</dbReference>
<feature type="domain" description="Nudix hydrolase" evidence="6">
    <location>
        <begin position="26"/>
        <end position="159"/>
    </location>
</feature>
<dbReference type="InterPro" id="IPR020084">
    <property type="entry name" value="NUDIX_hydrolase_CS"/>
</dbReference>
<protein>
    <submittedName>
        <fullName evidence="7">NUDIX hydrolase</fullName>
    </submittedName>
</protein>
<keyword evidence="8" id="KW-1185">Reference proteome</keyword>
<dbReference type="PROSITE" id="PS00893">
    <property type="entry name" value="NUDIX_BOX"/>
    <property type="match status" value="1"/>
</dbReference>
<evidence type="ECO:0000256" key="2">
    <source>
        <dbReference type="ARBA" id="ARBA00005582"/>
    </source>
</evidence>
<evidence type="ECO:0000256" key="1">
    <source>
        <dbReference type="ARBA" id="ARBA00001946"/>
    </source>
</evidence>
<dbReference type="InterPro" id="IPR015797">
    <property type="entry name" value="NUDIX_hydrolase-like_dom_sf"/>
</dbReference>
<dbReference type="Gene3D" id="3.90.79.10">
    <property type="entry name" value="Nucleoside Triphosphate Pyrophosphohydrolase"/>
    <property type="match status" value="1"/>
</dbReference>
<dbReference type="SUPFAM" id="SSF55811">
    <property type="entry name" value="Nudix"/>
    <property type="match status" value="1"/>
</dbReference>
<evidence type="ECO:0000256" key="4">
    <source>
        <dbReference type="ARBA" id="ARBA00022842"/>
    </source>
</evidence>
<dbReference type="PANTHER" id="PTHR43046:SF12">
    <property type="entry name" value="GDP-MANNOSE MANNOSYL HYDROLASE"/>
    <property type="match status" value="1"/>
</dbReference>
<keyword evidence="3 5" id="KW-0378">Hydrolase</keyword>
<keyword evidence="4" id="KW-0460">Magnesium</keyword>
<proteinExistence type="inferred from homology"/>
<dbReference type="PANTHER" id="PTHR43046">
    <property type="entry name" value="GDP-MANNOSE MANNOSYL HYDROLASE"/>
    <property type="match status" value="1"/>
</dbReference>
<dbReference type="RefSeq" id="WP_329493686.1">
    <property type="nucleotide sequence ID" value="NZ_CP108460.1"/>
</dbReference>
<evidence type="ECO:0000259" key="6">
    <source>
        <dbReference type="PROSITE" id="PS51462"/>
    </source>
</evidence>
<dbReference type="GO" id="GO:0016787">
    <property type="term" value="F:hydrolase activity"/>
    <property type="evidence" value="ECO:0007669"/>
    <property type="project" value="UniProtKB-KW"/>
</dbReference>
<evidence type="ECO:0000313" key="8">
    <source>
        <dbReference type="Proteomes" id="UP001432014"/>
    </source>
</evidence>
<dbReference type="PROSITE" id="PS51462">
    <property type="entry name" value="NUDIX"/>
    <property type="match status" value="1"/>
</dbReference>
<accession>A0ABZ1WH22</accession>
<name>A0ABZ1WH22_9ACTN</name>
<evidence type="ECO:0000313" key="7">
    <source>
        <dbReference type="EMBL" id="WUS60235.1"/>
    </source>
</evidence>